<feature type="domain" description="HECT" evidence="8">
    <location>
        <begin position="390"/>
        <end position="726"/>
    </location>
</feature>
<accession>D7M1D1</accession>
<dbReference type="Gene3D" id="3.90.1750.10">
    <property type="entry name" value="Hect, E3 ligase catalytic domains"/>
    <property type="match status" value="1"/>
</dbReference>
<evidence type="ECO:0000313" key="9">
    <source>
        <dbReference type="EMBL" id="EFH49621.1"/>
    </source>
</evidence>
<keyword evidence="4" id="KW-0808">Transferase</keyword>
<name>D7M1D1_ARALL</name>
<evidence type="ECO:0000256" key="6">
    <source>
        <dbReference type="PROSITE-ProRule" id="PRU00104"/>
    </source>
</evidence>
<dbReference type="SMART" id="SM00119">
    <property type="entry name" value="HECTc"/>
    <property type="match status" value="1"/>
</dbReference>
<dbReference type="GO" id="GO:0000209">
    <property type="term" value="P:protein polyubiquitination"/>
    <property type="evidence" value="ECO:0007669"/>
    <property type="project" value="TreeGrafter"/>
</dbReference>
<dbReference type="Proteomes" id="UP000008694">
    <property type="component" value="Unassembled WGS sequence"/>
</dbReference>
<dbReference type="STRING" id="81972.D7M1D1"/>
<dbReference type="Pfam" id="PF00240">
    <property type="entry name" value="ubiquitin"/>
    <property type="match status" value="1"/>
</dbReference>
<keyword evidence="10" id="KW-1185">Reference proteome</keyword>
<gene>
    <name evidence="9" type="ORF">ARALYDRAFT_908808</name>
</gene>
<dbReference type="AlphaFoldDB" id="D7M1D1"/>
<dbReference type="Gene3D" id="3.30.2410.10">
    <property type="entry name" value="Hect, E3 ligase catalytic domain"/>
    <property type="match status" value="1"/>
</dbReference>
<dbReference type="Gramene" id="scaffold_600865.1">
    <property type="protein sequence ID" value="scaffold_600865.1"/>
    <property type="gene ID" value="scaffold_600865.1"/>
</dbReference>
<sequence>MPSSWELPLEGSSDSARVEFFVRIIPNGDILRVEAFIDDSVNNTVNRITTKKEIPVMEEQRLVYGGRQLQTDQCLGDYSIEQNALVYLVGTQYSNWPAVDSFFETVVNVYRGQIGHSEISEKLDMFFDVIPWHSEDAAVEYLQNFSASSVPSALVMLYSSPIENDEVFAKHSIRKFLTKCRDLPCTAHKQIIPMIYELCRMLKKVRPDKKLHWSCWTVFTSMLDWVDTFPCEGMRLFVKRATISFLMEIAFVLHSNIAADMSYDAIFKELVIAIGSSLNEDESAFCPEYLFSLKAINALSSSIREFAKDELMSVLKSRKAALCTLITRFANRGDDHQWLNELKDLTNFEARRHLAMLMLPILGHGLMRKDIKIPRSNLLVESSLQIMAASPESLQHGISVEFDLEPGIGDGVTREFLLLLSEEIFRCDVKPPPPFYVPYTEHARRFSPNPGFMVNTMFEFAGRVMGVALMHEIQLNVFFDRIFFLQLAGMEIGLEDIKETEPILYKSLNDMLEDPTKIGDGLTFEIDVKRGDNVFSEELCQAGNSIVVTRENVNEYTDLYVRHKFVKSISEQVSFFAKGFSDMLLGSTPHTSFFRSLLPEDFDLMFGGDVTGIIMEEWKAHTTYDSGFEATDREIGWFWNIVEGMTEPSQRNLLRFWASIEFLPHGGFRGLPKKFKILKAADSEYPSSNTCFYILHLPAYETFEEMKTVLENICGDDYYYIGFGQA</sequence>
<dbReference type="SUPFAM" id="SSF56204">
    <property type="entry name" value="Hect, E3 ligase catalytic domain"/>
    <property type="match status" value="1"/>
</dbReference>
<comment type="catalytic activity">
    <reaction evidence="1">
        <text>S-ubiquitinyl-[E2 ubiquitin-conjugating enzyme]-L-cysteine + [acceptor protein]-L-lysine = [E2 ubiquitin-conjugating enzyme]-L-cysteine + N(6)-ubiquitinyl-[acceptor protein]-L-lysine.</text>
        <dbReference type="EC" id="2.3.2.26"/>
    </reaction>
</comment>
<dbReference type="HOGENOM" id="CLU_002173_8_1_1"/>
<dbReference type="InterPro" id="IPR035983">
    <property type="entry name" value="Hect_E3_ubiquitin_ligase"/>
</dbReference>
<dbReference type="InterPro" id="IPR000626">
    <property type="entry name" value="Ubiquitin-like_dom"/>
</dbReference>
<dbReference type="InterPro" id="IPR000569">
    <property type="entry name" value="HECT_dom"/>
</dbReference>
<dbReference type="PANTHER" id="PTHR11254">
    <property type="entry name" value="HECT DOMAIN UBIQUITIN-PROTEIN LIGASE"/>
    <property type="match status" value="1"/>
</dbReference>
<feature type="domain" description="Ubiquitin-like" evidence="7">
    <location>
        <begin position="18"/>
        <end position="95"/>
    </location>
</feature>
<dbReference type="PROSITE" id="PS50053">
    <property type="entry name" value="UBIQUITIN_2"/>
    <property type="match status" value="1"/>
</dbReference>
<proteinExistence type="predicted"/>
<dbReference type="InterPro" id="IPR050409">
    <property type="entry name" value="E3_ubiq-protein_ligase"/>
</dbReference>
<organism evidence="10">
    <name type="scientific">Arabidopsis lyrata subsp. lyrata</name>
    <name type="common">Lyre-leaved rock-cress</name>
    <dbReference type="NCBI Taxonomy" id="81972"/>
    <lineage>
        <taxon>Eukaryota</taxon>
        <taxon>Viridiplantae</taxon>
        <taxon>Streptophyta</taxon>
        <taxon>Embryophyta</taxon>
        <taxon>Tracheophyta</taxon>
        <taxon>Spermatophyta</taxon>
        <taxon>Magnoliopsida</taxon>
        <taxon>eudicotyledons</taxon>
        <taxon>Gunneridae</taxon>
        <taxon>Pentapetalae</taxon>
        <taxon>rosids</taxon>
        <taxon>malvids</taxon>
        <taxon>Brassicales</taxon>
        <taxon>Brassicaceae</taxon>
        <taxon>Camelineae</taxon>
        <taxon>Arabidopsis</taxon>
    </lineage>
</organism>
<comment type="pathway">
    <text evidence="2">Protein modification; protein ubiquitination.</text>
</comment>
<dbReference type="PROSITE" id="PS50237">
    <property type="entry name" value="HECT"/>
    <property type="match status" value="1"/>
</dbReference>
<evidence type="ECO:0000256" key="2">
    <source>
        <dbReference type="ARBA" id="ARBA00004906"/>
    </source>
</evidence>
<dbReference type="EC" id="2.3.2.26" evidence="3"/>
<dbReference type="SMART" id="SM00213">
    <property type="entry name" value="UBQ"/>
    <property type="match status" value="1"/>
</dbReference>
<dbReference type="KEGG" id="aly:9307402"/>
<protein>
    <recommendedName>
        <fullName evidence="3">HECT-type E3 ubiquitin transferase</fullName>
        <ecNumber evidence="3">2.3.2.26</ecNumber>
    </recommendedName>
</protein>
<dbReference type="SUPFAM" id="SSF54236">
    <property type="entry name" value="Ubiquitin-like"/>
    <property type="match status" value="1"/>
</dbReference>
<evidence type="ECO:0000256" key="5">
    <source>
        <dbReference type="ARBA" id="ARBA00022786"/>
    </source>
</evidence>
<evidence type="ECO:0000313" key="10">
    <source>
        <dbReference type="Proteomes" id="UP000008694"/>
    </source>
</evidence>
<evidence type="ECO:0000259" key="8">
    <source>
        <dbReference type="PROSITE" id="PS50237"/>
    </source>
</evidence>
<dbReference type="Gene3D" id="3.30.2160.10">
    <property type="entry name" value="Hect, E3 ligase catalytic domain"/>
    <property type="match status" value="1"/>
</dbReference>
<feature type="active site" description="Glycyl thioester intermediate" evidence="6">
    <location>
        <position position="691"/>
    </location>
</feature>
<dbReference type="eggNOG" id="KOG0940">
    <property type="taxonomic scope" value="Eukaryota"/>
</dbReference>
<dbReference type="Gene3D" id="3.10.20.90">
    <property type="entry name" value="Phosphatidylinositol 3-kinase Catalytic Subunit, Chain A, domain 1"/>
    <property type="match status" value="1"/>
</dbReference>
<dbReference type="OrthoDB" id="1435281at2759"/>
<evidence type="ECO:0000256" key="3">
    <source>
        <dbReference type="ARBA" id="ARBA00012485"/>
    </source>
</evidence>
<dbReference type="PANTHER" id="PTHR11254:SF424">
    <property type="entry name" value="E3 UBIQUITIN-PROTEIN LIGASE UPL5"/>
    <property type="match status" value="1"/>
</dbReference>
<evidence type="ECO:0000256" key="1">
    <source>
        <dbReference type="ARBA" id="ARBA00000885"/>
    </source>
</evidence>
<reference evidence="10" key="1">
    <citation type="journal article" date="2011" name="Nat. Genet.">
        <title>The Arabidopsis lyrata genome sequence and the basis of rapid genome size change.</title>
        <authorList>
            <person name="Hu T.T."/>
            <person name="Pattyn P."/>
            <person name="Bakker E.G."/>
            <person name="Cao J."/>
            <person name="Cheng J.-F."/>
            <person name="Clark R.M."/>
            <person name="Fahlgren N."/>
            <person name="Fawcett J.A."/>
            <person name="Grimwood J."/>
            <person name="Gundlach H."/>
            <person name="Haberer G."/>
            <person name="Hollister J.D."/>
            <person name="Ossowski S."/>
            <person name="Ottilar R.P."/>
            <person name="Salamov A.A."/>
            <person name="Schneeberger K."/>
            <person name="Spannagl M."/>
            <person name="Wang X."/>
            <person name="Yang L."/>
            <person name="Nasrallah M.E."/>
            <person name="Bergelson J."/>
            <person name="Carrington J.C."/>
            <person name="Gaut B.S."/>
            <person name="Schmutz J."/>
            <person name="Mayer K.F.X."/>
            <person name="Van de Peer Y."/>
            <person name="Grigoriev I.V."/>
            <person name="Nordborg M."/>
            <person name="Weigel D."/>
            <person name="Guo Y.-L."/>
        </authorList>
    </citation>
    <scope>NUCLEOTIDE SEQUENCE [LARGE SCALE GENOMIC DNA]</scope>
    <source>
        <strain evidence="10">cv. MN47</strain>
    </source>
</reference>
<dbReference type="GO" id="GO:0061630">
    <property type="term" value="F:ubiquitin protein ligase activity"/>
    <property type="evidence" value="ECO:0007669"/>
    <property type="project" value="UniProtKB-EC"/>
</dbReference>
<dbReference type="EMBL" id="GL348718">
    <property type="protein sequence ID" value="EFH49621.1"/>
    <property type="molecule type" value="Genomic_DNA"/>
</dbReference>
<evidence type="ECO:0000256" key="4">
    <source>
        <dbReference type="ARBA" id="ARBA00022679"/>
    </source>
</evidence>
<dbReference type="GO" id="GO:0006511">
    <property type="term" value="P:ubiquitin-dependent protein catabolic process"/>
    <property type="evidence" value="ECO:0007669"/>
    <property type="project" value="TreeGrafter"/>
</dbReference>
<keyword evidence="5 6" id="KW-0833">Ubl conjugation pathway</keyword>
<dbReference type="Pfam" id="PF00632">
    <property type="entry name" value="HECT"/>
    <property type="match status" value="1"/>
</dbReference>
<dbReference type="GO" id="GO:0005737">
    <property type="term" value="C:cytoplasm"/>
    <property type="evidence" value="ECO:0007669"/>
    <property type="project" value="TreeGrafter"/>
</dbReference>
<dbReference type="InterPro" id="IPR029071">
    <property type="entry name" value="Ubiquitin-like_domsf"/>
</dbReference>
<evidence type="ECO:0000259" key="7">
    <source>
        <dbReference type="PROSITE" id="PS50053"/>
    </source>
</evidence>